<keyword evidence="4" id="KW-0472">Membrane</keyword>
<organism evidence="5 6">
    <name type="scientific">Octopus sinensis</name>
    <name type="common">East Asian common octopus</name>
    <dbReference type="NCBI Taxonomy" id="2607531"/>
    <lineage>
        <taxon>Eukaryota</taxon>
        <taxon>Metazoa</taxon>
        <taxon>Spiralia</taxon>
        <taxon>Lophotrochozoa</taxon>
        <taxon>Mollusca</taxon>
        <taxon>Cephalopoda</taxon>
        <taxon>Coleoidea</taxon>
        <taxon>Octopodiformes</taxon>
        <taxon>Octopoda</taxon>
        <taxon>Incirrata</taxon>
        <taxon>Octopodidae</taxon>
        <taxon>Octopus</taxon>
    </lineage>
</organism>
<protein>
    <submittedName>
        <fullName evidence="6">Uncharacterized protein LOC115209918</fullName>
    </submittedName>
</protein>
<dbReference type="KEGG" id="osn:115209918"/>
<gene>
    <name evidence="6" type="primary">LOC115209918</name>
</gene>
<keyword evidence="5" id="KW-1185">Reference proteome</keyword>
<proteinExistence type="predicted"/>
<sequence length="214" mass="24583">MAGRTLFTLSCICITCGFLCMFVAFASPYWIKSWTRVHSPMANVGLWHVCLSGYIKPRDPTMHAYVGCWWIHSTVFDDASYNIMPHWFRAVQAFAIFTLLCDLGSLLLILLYLSPYTTETVYKDRKMKLFILNCVLNGIAAALVFMDSLIFAQMSIDPSWMPRPWMNYLSFSYGLNVLSGFFSAFACMFLFLMIDVIKTYPEKEPSKDNKLGFH</sequence>
<reference evidence="6" key="1">
    <citation type="submission" date="2025-08" db="UniProtKB">
        <authorList>
            <consortium name="RefSeq"/>
        </authorList>
    </citation>
    <scope>IDENTIFICATION</scope>
</reference>
<accession>A0A6P7S871</accession>
<dbReference type="RefSeq" id="XP_029634380.1">
    <property type="nucleotide sequence ID" value="XM_029778520.2"/>
</dbReference>
<comment type="subcellular location">
    <subcellularLocation>
        <location evidence="1">Membrane</location>
        <topology evidence="1">Multi-pass membrane protein</topology>
    </subcellularLocation>
</comment>
<dbReference type="AlphaFoldDB" id="A0A6P7S871"/>
<dbReference type="GO" id="GO:0016020">
    <property type="term" value="C:membrane"/>
    <property type="evidence" value="ECO:0007669"/>
    <property type="project" value="UniProtKB-SubCell"/>
</dbReference>
<keyword evidence="3" id="KW-1133">Transmembrane helix</keyword>
<evidence type="ECO:0000256" key="3">
    <source>
        <dbReference type="ARBA" id="ARBA00022989"/>
    </source>
</evidence>
<dbReference type="PANTHER" id="PTHR21284">
    <property type="entry name" value="EG:80H7.2 PROTEIN"/>
    <property type="match status" value="1"/>
</dbReference>
<dbReference type="Proteomes" id="UP000515154">
    <property type="component" value="Linkage group LG3"/>
</dbReference>
<evidence type="ECO:0000256" key="2">
    <source>
        <dbReference type="ARBA" id="ARBA00022692"/>
    </source>
</evidence>
<evidence type="ECO:0000313" key="6">
    <source>
        <dbReference type="RefSeq" id="XP_029634380.1"/>
    </source>
</evidence>
<dbReference type="Gene3D" id="1.20.140.150">
    <property type="match status" value="1"/>
</dbReference>
<keyword evidence="2" id="KW-0812">Transmembrane</keyword>
<dbReference type="Pfam" id="PF13903">
    <property type="entry name" value="Claudin_2"/>
    <property type="match status" value="1"/>
</dbReference>
<evidence type="ECO:0000256" key="1">
    <source>
        <dbReference type="ARBA" id="ARBA00004141"/>
    </source>
</evidence>
<dbReference type="InterPro" id="IPR004031">
    <property type="entry name" value="PMP22/EMP/MP20/Claudin"/>
</dbReference>
<dbReference type="PANTHER" id="PTHR21284:SF12">
    <property type="entry name" value="EG:80H7.2 PROTEIN"/>
    <property type="match status" value="1"/>
</dbReference>
<name>A0A6P7S871_9MOLL</name>
<evidence type="ECO:0000313" key="5">
    <source>
        <dbReference type="Proteomes" id="UP000515154"/>
    </source>
</evidence>
<evidence type="ECO:0000256" key="4">
    <source>
        <dbReference type="ARBA" id="ARBA00023136"/>
    </source>
</evidence>